<reference evidence="2" key="1">
    <citation type="submission" date="2019-11" db="UniProtKB">
        <authorList>
            <consortium name="WormBaseParasite"/>
        </authorList>
    </citation>
    <scope>IDENTIFICATION</scope>
</reference>
<sequence>MTTVTLSECNESFTPDHSMEGAVGPESTTRSAPGTQFKGSFTITAQTVIPTIRNWIRLQADLSDIQLNVSGFSTQFPDHAFRAPYTRSCLVLHQRGMVEASGGSVGSGGNMRVWFWLLAKRRIGRSTVRQ</sequence>
<name>A0A5K3F9S1_MESCO</name>
<feature type="region of interest" description="Disordered" evidence="1">
    <location>
        <begin position="1"/>
        <end position="36"/>
    </location>
</feature>
<feature type="compositionally biased region" description="Polar residues" evidence="1">
    <location>
        <begin position="1"/>
        <end position="15"/>
    </location>
</feature>
<protein>
    <submittedName>
        <fullName evidence="2">Uncharacterized protein</fullName>
    </submittedName>
</protein>
<accession>A0A5K3F9S1</accession>
<evidence type="ECO:0000313" key="2">
    <source>
        <dbReference type="WBParaSite" id="MCU_006097-RA"/>
    </source>
</evidence>
<organism evidence="2">
    <name type="scientific">Mesocestoides corti</name>
    <name type="common">Flatworm</name>
    <dbReference type="NCBI Taxonomy" id="53468"/>
    <lineage>
        <taxon>Eukaryota</taxon>
        <taxon>Metazoa</taxon>
        <taxon>Spiralia</taxon>
        <taxon>Lophotrochozoa</taxon>
        <taxon>Platyhelminthes</taxon>
        <taxon>Cestoda</taxon>
        <taxon>Eucestoda</taxon>
        <taxon>Cyclophyllidea</taxon>
        <taxon>Mesocestoididae</taxon>
        <taxon>Mesocestoides</taxon>
    </lineage>
</organism>
<dbReference type="AlphaFoldDB" id="A0A5K3F9S1"/>
<dbReference type="WBParaSite" id="MCU_006097-RA">
    <property type="protein sequence ID" value="MCU_006097-RA"/>
    <property type="gene ID" value="MCU_006097"/>
</dbReference>
<feature type="compositionally biased region" description="Polar residues" evidence="1">
    <location>
        <begin position="26"/>
        <end position="36"/>
    </location>
</feature>
<evidence type="ECO:0000256" key="1">
    <source>
        <dbReference type="SAM" id="MobiDB-lite"/>
    </source>
</evidence>
<proteinExistence type="predicted"/>